<gene>
    <name evidence="9" type="primary">MSS1</name>
    <name evidence="9" type="ORF">CAAN4_B12442</name>
</gene>
<dbReference type="Pfam" id="PF10396">
    <property type="entry name" value="TrmE_N"/>
    <property type="match status" value="1"/>
</dbReference>
<dbReference type="SUPFAM" id="SSF52540">
    <property type="entry name" value="P-loop containing nucleoside triphosphate hydrolases"/>
    <property type="match status" value="1"/>
</dbReference>
<dbReference type="SUPFAM" id="SSF116878">
    <property type="entry name" value="TrmE connector domain"/>
    <property type="match status" value="1"/>
</dbReference>
<dbReference type="InterPro" id="IPR004520">
    <property type="entry name" value="GTPase_MnmE"/>
</dbReference>
<dbReference type="NCBIfam" id="NF003661">
    <property type="entry name" value="PRK05291.1-3"/>
    <property type="match status" value="1"/>
</dbReference>
<evidence type="ECO:0000256" key="1">
    <source>
        <dbReference type="ARBA" id="ARBA00011043"/>
    </source>
</evidence>
<dbReference type="InterPro" id="IPR031168">
    <property type="entry name" value="G_TrmE"/>
</dbReference>
<protein>
    <submittedName>
        <fullName evidence="9">tRNA modification GTPase Mss1p, mitochondrial</fullName>
    </submittedName>
</protein>
<dbReference type="Pfam" id="PF01926">
    <property type="entry name" value="MMR_HSR1"/>
    <property type="match status" value="1"/>
</dbReference>
<dbReference type="PRINTS" id="PR00449">
    <property type="entry name" value="RASTRNSFRMNG"/>
</dbReference>
<dbReference type="Gene3D" id="1.20.120.430">
    <property type="entry name" value="tRNA modification GTPase MnmE domain 2"/>
    <property type="match status" value="1"/>
</dbReference>
<dbReference type="InterPro" id="IPR006073">
    <property type="entry name" value="GTP-bd"/>
</dbReference>
<sequence length="538" mass="58274">MRFLLSHVTARTCARPTSIPQVRLTSTVSDLNPTIYALSTRPGRSAIAVVRITGSQSKHIFNKLTCHGTTGNQKLPPHRLASVRKLYAAPPSPPQQSEPVRLTGPASDSTTLGIQAAKPRLLDEALVIFGQGPKTYTGEDILELHLHGGTAIVQSVLSSVGALHQPELGINVRYAEHGEFSKRAFLNGRVDLTTLEGVREMIDAETESQRVAALSSMTGDTRRVFSKWRDTIVHNVALLTTVIDFGEDHDLDEVAELFAVVDRNMHVLAHEIDEYLHRVTRSAILLRGVKLALLGPPNAGKSSLLNRLANHESAIVSDMAGTTRDVLDVPLDIGGYKVVVGDTAGVRDLESASDPVEREGIRRAKLKSLSVDLVLVVLPLDQPVDATIVEHLKALQAEGKRILVVLNKEDLLSSEHRSTFLEQYAASMNLPQSSFHVVSCTSGTGLADLTHALTSTFKELSLTESSDPITISARAQDLLRHDVLQGISQFHMWKEADDVVLAAESLRQAVEGIGKITGEAVGIEEVLGVVFSSFCIGK</sequence>
<evidence type="ECO:0000259" key="7">
    <source>
        <dbReference type="Pfam" id="PF10396"/>
    </source>
</evidence>
<feature type="domain" description="G" evidence="6">
    <location>
        <begin position="291"/>
        <end position="408"/>
    </location>
</feature>
<evidence type="ECO:0000313" key="9">
    <source>
        <dbReference type="EMBL" id="CAK7897993.1"/>
    </source>
</evidence>
<keyword evidence="2" id="KW-0819">tRNA processing</keyword>
<dbReference type="InterPro" id="IPR027417">
    <property type="entry name" value="P-loop_NTPase"/>
</dbReference>
<evidence type="ECO:0000256" key="5">
    <source>
        <dbReference type="SAM" id="MobiDB-lite"/>
    </source>
</evidence>
<reference evidence="9 10" key="1">
    <citation type="submission" date="2024-01" db="EMBL/GenBank/DDBJ databases">
        <authorList>
            <consortium name="Genoscope - CEA"/>
            <person name="William W."/>
        </authorList>
    </citation>
    <scope>NUCLEOTIDE SEQUENCE [LARGE SCALE GENOMIC DNA]</scope>
    <source>
        <strain evidence="9 10">29B2s-10</strain>
    </source>
</reference>
<keyword evidence="4" id="KW-0342">GTP-binding</keyword>
<name>A0ABP0EBK7_9ASCO</name>
<evidence type="ECO:0000256" key="2">
    <source>
        <dbReference type="ARBA" id="ARBA00022694"/>
    </source>
</evidence>
<keyword evidence="3" id="KW-0547">Nucleotide-binding</keyword>
<dbReference type="InterPro" id="IPR025867">
    <property type="entry name" value="MnmE_helical"/>
</dbReference>
<dbReference type="PANTHER" id="PTHR42714:SF2">
    <property type="entry name" value="TRNA MODIFICATION GTPASE GTPBP3, MITOCHONDRIAL"/>
    <property type="match status" value="1"/>
</dbReference>
<feature type="domain" description="MnmE helical" evidence="8">
    <location>
        <begin position="192"/>
        <end position="535"/>
    </location>
</feature>
<proteinExistence type="inferred from homology"/>
<dbReference type="InterPro" id="IPR027368">
    <property type="entry name" value="MnmE_dom2"/>
</dbReference>
<dbReference type="CDD" id="cd14858">
    <property type="entry name" value="TrmE_N"/>
    <property type="match status" value="1"/>
</dbReference>
<evidence type="ECO:0000259" key="8">
    <source>
        <dbReference type="Pfam" id="PF12631"/>
    </source>
</evidence>
<evidence type="ECO:0000259" key="6">
    <source>
        <dbReference type="Pfam" id="PF01926"/>
    </source>
</evidence>
<dbReference type="Gene3D" id="3.30.1360.120">
    <property type="entry name" value="Probable tRNA modification gtpase trme, domain 1"/>
    <property type="match status" value="1"/>
</dbReference>
<keyword evidence="10" id="KW-1185">Reference proteome</keyword>
<organism evidence="9 10">
    <name type="scientific">[Candida] anglica</name>
    <dbReference type="NCBI Taxonomy" id="148631"/>
    <lineage>
        <taxon>Eukaryota</taxon>
        <taxon>Fungi</taxon>
        <taxon>Dikarya</taxon>
        <taxon>Ascomycota</taxon>
        <taxon>Saccharomycotina</taxon>
        <taxon>Pichiomycetes</taxon>
        <taxon>Debaryomycetaceae</taxon>
        <taxon>Kurtzmaniella</taxon>
    </lineage>
</organism>
<dbReference type="CDD" id="cd04164">
    <property type="entry name" value="trmE"/>
    <property type="match status" value="1"/>
</dbReference>
<dbReference type="Gene3D" id="3.40.50.300">
    <property type="entry name" value="P-loop containing nucleotide triphosphate hydrolases"/>
    <property type="match status" value="1"/>
</dbReference>
<dbReference type="EMBL" id="OZ004254">
    <property type="protein sequence ID" value="CAK7897993.1"/>
    <property type="molecule type" value="Genomic_DNA"/>
</dbReference>
<dbReference type="HAMAP" id="MF_00379">
    <property type="entry name" value="GTPase_MnmE"/>
    <property type="match status" value="1"/>
</dbReference>
<comment type="similarity">
    <text evidence="1">Belongs to the TRAFAC class TrmE-Era-EngA-EngB-Septin-like GTPase superfamily. TrmE GTPase family.</text>
</comment>
<dbReference type="InterPro" id="IPR005225">
    <property type="entry name" value="Small_GTP-bd"/>
</dbReference>
<dbReference type="InterPro" id="IPR027266">
    <property type="entry name" value="TrmE/GcvT-like"/>
</dbReference>
<feature type="region of interest" description="Disordered" evidence="5">
    <location>
        <begin position="89"/>
        <end position="109"/>
    </location>
</feature>
<dbReference type="Proteomes" id="UP001497600">
    <property type="component" value="Chromosome B"/>
</dbReference>
<dbReference type="Pfam" id="PF12631">
    <property type="entry name" value="MnmE_helical"/>
    <property type="match status" value="1"/>
</dbReference>
<evidence type="ECO:0000256" key="3">
    <source>
        <dbReference type="ARBA" id="ARBA00022741"/>
    </source>
</evidence>
<feature type="domain" description="GTP-binding protein TrmE N-terminal" evidence="7">
    <location>
        <begin position="34"/>
        <end position="189"/>
    </location>
</feature>
<dbReference type="NCBIfam" id="TIGR00231">
    <property type="entry name" value="small_GTP"/>
    <property type="match status" value="1"/>
</dbReference>
<evidence type="ECO:0000256" key="4">
    <source>
        <dbReference type="ARBA" id="ARBA00023134"/>
    </source>
</evidence>
<accession>A0ABP0EBK7</accession>
<evidence type="ECO:0000313" key="10">
    <source>
        <dbReference type="Proteomes" id="UP001497600"/>
    </source>
</evidence>
<dbReference type="InterPro" id="IPR018948">
    <property type="entry name" value="GTP-bd_TrmE_N"/>
</dbReference>
<dbReference type="PANTHER" id="PTHR42714">
    <property type="entry name" value="TRNA MODIFICATION GTPASE GTPBP3"/>
    <property type="match status" value="1"/>
</dbReference>